<dbReference type="Pfam" id="PF00668">
    <property type="entry name" value="Condensation"/>
    <property type="match status" value="6"/>
</dbReference>
<dbReference type="GO" id="GO:0008610">
    <property type="term" value="P:lipid biosynthetic process"/>
    <property type="evidence" value="ECO:0007669"/>
    <property type="project" value="UniProtKB-ARBA"/>
</dbReference>
<evidence type="ECO:0000313" key="9">
    <source>
        <dbReference type="EMBL" id="BAG17278.1"/>
    </source>
</evidence>
<dbReference type="InterPro" id="IPR010071">
    <property type="entry name" value="AA_adenyl_dom"/>
</dbReference>
<dbReference type="InterPro" id="IPR020806">
    <property type="entry name" value="PKS_PP-bd"/>
</dbReference>
<dbReference type="KEGG" id="sgr:SGR_449"/>
<dbReference type="NCBIfam" id="NF003417">
    <property type="entry name" value="PRK04813.1"/>
    <property type="match status" value="5"/>
</dbReference>
<dbReference type="GO" id="GO:0072330">
    <property type="term" value="P:monocarboxylic acid biosynthetic process"/>
    <property type="evidence" value="ECO:0007669"/>
    <property type="project" value="UniProtKB-ARBA"/>
</dbReference>
<feature type="domain" description="Carrier" evidence="8">
    <location>
        <begin position="2060"/>
        <end position="2135"/>
    </location>
</feature>
<dbReference type="Gene3D" id="1.10.1200.10">
    <property type="entry name" value="ACP-like"/>
    <property type="match status" value="4"/>
</dbReference>
<dbReference type="SUPFAM" id="SSF56801">
    <property type="entry name" value="Acetyl-CoA synthetase-like"/>
    <property type="match status" value="4"/>
</dbReference>
<dbReference type="SMART" id="SM00823">
    <property type="entry name" value="PKS_PP"/>
    <property type="match status" value="4"/>
</dbReference>
<dbReference type="Pfam" id="PF00550">
    <property type="entry name" value="PP-binding"/>
    <property type="match status" value="4"/>
</dbReference>
<keyword evidence="3" id="KW-0596">Phosphopantetheine</keyword>
<dbReference type="PROSITE" id="PS00455">
    <property type="entry name" value="AMP_BINDING"/>
    <property type="match status" value="4"/>
</dbReference>
<dbReference type="Gene3D" id="3.30.300.30">
    <property type="match status" value="4"/>
</dbReference>
<keyword evidence="5" id="KW-0677">Repeat</keyword>
<dbReference type="InterPro" id="IPR000873">
    <property type="entry name" value="AMP-dep_synth/lig_dom"/>
</dbReference>
<evidence type="ECO:0000259" key="8">
    <source>
        <dbReference type="PROSITE" id="PS50075"/>
    </source>
</evidence>
<dbReference type="FunFam" id="3.40.50.980:FF:000002">
    <property type="entry name" value="Enterobactin synthetase component F"/>
    <property type="match status" value="1"/>
</dbReference>
<dbReference type="SUPFAM" id="SSF47336">
    <property type="entry name" value="ACP-like"/>
    <property type="match status" value="4"/>
</dbReference>
<dbReference type="FunFam" id="3.40.50.980:FF:000001">
    <property type="entry name" value="Non-ribosomal peptide synthetase"/>
    <property type="match status" value="1"/>
</dbReference>
<evidence type="ECO:0000256" key="7">
    <source>
        <dbReference type="SAM" id="MobiDB-lite"/>
    </source>
</evidence>
<evidence type="ECO:0000256" key="1">
    <source>
        <dbReference type="ARBA" id="ARBA00001957"/>
    </source>
</evidence>
<dbReference type="InterPro" id="IPR001242">
    <property type="entry name" value="Condensation_dom"/>
</dbReference>
<dbReference type="Gene3D" id="2.30.38.10">
    <property type="entry name" value="Luciferase, Domain 3"/>
    <property type="match status" value="2"/>
</dbReference>
<name>B1VQH7_STRGG</name>
<dbReference type="InterPro" id="IPR023213">
    <property type="entry name" value="CAT-like_dom_sf"/>
</dbReference>
<gene>
    <name evidence="9" type="ordered locus">SGR_449</name>
</gene>
<feature type="region of interest" description="Disordered" evidence="7">
    <location>
        <begin position="3640"/>
        <end position="3659"/>
    </location>
</feature>
<dbReference type="InterPro" id="IPR020845">
    <property type="entry name" value="AMP-binding_CS"/>
</dbReference>
<dbReference type="InterPro" id="IPR036736">
    <property type="entry name" value="ACP-like_sf"/>
</dbReference>
<dbReference type="GO" id="GO:0031177">
    <property type="term" value="F:phosphopantetheine binding"/>
    <property type="evidence" value="ECO:0007669"/>
    <property type="project" value="InterPro"/>
</dbReference>
<organism evidence="9 10">
    <name type="scientific">Streptomyces griseus subsp. griseus (strain JCM 4626 / CBS 651.72 / NBRC 13350 / KCC S-0626 / ISP 5235)</name>
    <dbReference type="NCBI Taxonomy" id="455632"/>
    <lineage>
        <taxon>Bacteria</taxon>
        <taxon>Bacillati</taxon>
        <taxon>Actinomycetota</taxon>
        <taxon>Actinomycetes</taxon>
        <taxon>Kitasatosporales</taxon>
        <taxon>Streptomycetaceae</taxon>
        <taxon>Streptomyces</taxon>
    </lineage>
</organism>
<dbReference type="InterPro" id="IPR006162">
    <property type="entry name" value="Ppantetheine_attach_site"/>
</dbReference>
<feature type="region of interest" description="Disordered" evidence="7">
    <location>
        <begin position="569"/>
        <end position="605"/>
    </location>
</feature>
<sequence>MSADHGLEDILPLAPLQEGLLFHADLSHAPGGPGATGGLDVYTMRLVFRLDGDLDTTALRRAADTVLDRHPHLRAAFLQEGLDRPVQAIPRTAEVPWRAIDLRDAHPDRQRAEEQRILDEERAHRFDLTRPPLLRLTLLRHGDQDHTLVLTAHHILLDGWSVPLLGKELFTAYAQHAKAPAAPALPAVRPYRDFLAWLAAQDRPAAESAWREALAPLAAPTLLAPATAGAAVPEPPVQLDLRLSAATGEALGAFAAARQLTTATAHQAAWGITLARLTGRADVAFGTTVSGRPADLDGAESMIGLFINTLPVVVHAPARAPLADVAAALQADRAKLLGHEHLGLPDLQRLAGTGELFDTLLVVENFGVDTRGLADAQAAGGLTVRSVRGEDATHYPVTVVVHPGPETRIALRYRPDLVTADRARALGTAYVRILEALAATPTAPVGAVGLLTAQDRRRVLDDGEAALAPGTEERTGTLPDRFARAVALEPDATAVTDGDRALSYRELDALSDRVAHLLSAHGAGPGTCVALSLEPSAEQIGAILGVLKTGAAYLPLPADAPADRIRPQLASARPATGLTASARRRDGLPATDGSADRPGAGWLTLDDLPPADPGVTPYTVPGISPADAAYVIHTSGSTGRPKGVVVEHRNVLRLLDATDDDFGFGRDDVWTLFHSYAFDFSVWEIFGALLYGGRLVVVDHATTRAPEEFAALLRREHVTVLNQTPSAFHQLADVLLGREAGNGGELALRTVVFGGEALDPGRLAGWFERYGDDGPELVNMYGITETTVHVTHRTLEAADTDATAVPTSPVGRPLDDLGVRLLDAALHPVAPGATGELYVAGPGLARGYLGRHALTATRFVADPYGPPGTRMYRTGDLARWTADGELDHLGRADEQVQIRGFRVEPGEARAALAALDEVADAVVLARPAPGGGTRLLAYATPAAGPLAPERLRRALRERLPDYLVPAAVIPVDHWPLTVNGKLDRNALPEPEAAAATPGGRAPATPQEEIVAHLFADILERERVAADDDFFALGGHSLLATRLASRIRAALDVSLSVRDVFEAATVAALARRVQHAGRAPEPLRPRPRPADLPLSPAQTRLWFLQQLHGVGADYNIPFAARLTGPLDLPALRAAVTDVMTRHESLRTVFPATDGRPRQHVVEESDLPAPLTVTDATGADGELRRYIEETAATPFDVERDVPLRAGLLRLAPDQHLIVLVVHHIAADQWSARPLLTDLATAYAARTGGAAPAWPPLPVQYADFTLWQREALGWDDDAPAADGPAAAQLDHWRTTLSDLPAELPLPTDRPRPPVPSHRGGFVRFTVPPGVHTAMRALARTESTSLFMVAHAALAALLARTGSGRDIVIGTPVAGRHDTALDDLVGFFVNNLVLRTDLSGDPSFRDLLRRVREADLAAYAHADIPFEHLVDALAPHRSLARHPIFQVMLAYENRRTGEIGLPGLTTTTVPAYGRSAKFDLTFTLAERDGADGIEGVLEYAEDLFEPATARALADRLVRLLTEAVTAPATLLHRLEVLGPAERAELLGRPDGLGAPHGDSSTTLPGLFDAVAAAHPDAPAVAGPDLATGDRTELDYRGLDTAANALAHDLIAHGVRPQDRVAVMLPRTVEAVVALLAVAKTGAVYLPVDPDYPAERIAHMLTDAAPTLVLTTPGTPASDGVPRLETDGALRTRSADDPGLWRTQRPDAAAYIIYTSGSTGRPKGVAVTHTGLPALARTLADAFGAGQGDRVLQFASLSFDTSVWEIVMALFSGAALEIVPADRRLGEPLAAFLAEHRVTHLTVPPAVLAALPEDAVAPGTTLIVAGEACTPALVRAWAGRTRMFNSYGPTETTVDATLWRCDPDRLRADDNSPVPVGAAVAETAALVLDAALRPVPPGTPGELYVAGSGLARGYLGRPGLTATRFVADPYGAPGTRMYRTGDLARRRFDGELEYLGRADHQVKLRGFRIELGEIESALTALPGVRQAAAVLREDRPGSRLLAGYAVPRTGADLDPGRLRTALARTLPDYAVPATVTVLPALPLGPTGKVDRAALPAPATTTADDAPPTGAAAALAGLFADVLRLDAPPGGDDSFFALGGDSISSIQLVSRARQSGLVVSARQIFEHPTPRALAEVVAPHAPAGPRPAASGRDVPAAFTPLMHWLRRSPDHWGAFHQSMLVTVASTLTEGRLRTAIGHLLATHDLLRARVTTDHPDGRPRLTPLGPAPDPATLLTVAPVTGDDTELRRAVDAQSRARAGELDPEQGPLIRAVWFPRGPGRDGRLLLLVHHLAVDGVSWRILLPDLAHAVATGTPPARPGTSFAHWADALYGDPGRFAAERAHWDGVLADRPAPLVPPDAAGTPHTPGELRTELAPELTAPLLTATAAAFHARPDELLLAALVHAVGGDRPVLVDLESHGRHEELVPGADLSRTVGWFTTQYPVRLEPGTGGVGQDVKHVRERLAAVPGRGAGYGALHQQAPSGAQIAFNYLGRFTADTPHGHWAPAPESDAVHPGPQPVLLGGHVLDLNASTLDGPRGPVLTVRWTYAADLIGPDRIRAVADRFTAALTELVRRRDEPGFAGHSAADFPVPLDQHEITELETAVPALDGVLPLTPLQHGLAYHALTEEAGTDPYVVQLELEITGPLDPDRLRAAARDVMDRHANLRAGFRRLATGRLVQFTTADAPPQWTEHDLRALPDAHPGRTALVVDDRARPFAPDRPPLLRFTLIRTAEDRWRLLFTSHHLLLDGWSTPLLLTDLFDAYAGLPPVRRRPYADYARWLAGRDRPAAEAAWRAALDGVTEPTLIAPSGGPSTALVPEETATVLDPALTAALQDRARATGTTLNTLVQTGWGLVLSRITGRDDVVFASAVSGRPAELDGVEGMLGLFVNTLPTRVRTAPARTLGEALTDLHERQVALLDHQHLGLADIQGILGMPTLLDTMTVFENYPFDDDALSRSESAAGLDVRGVGGRDATHYPLTLAITLQGDRLRLVLKHRPDRYDTPAARAVLDRLTRALEHLAHRPDLPAGRLDLAPETSAGLTGQPGAPAALGCAGTVAAVAARTPDAIAVRPLDGGRPVTYAELVARAARFADRLRDAGAGPEQVVALLLPRSVDLVVAELAAAWTGAAYLPLHPDWPAERVRTVLGAAGAVALVAGPGGATAAYGPQPVLHPPADHAPAGPPGVPPATAAPHRLAYVMYTSGSTGEPKGVAVPEAAVLALASDSRFAGDAHRRVLVHSPHSFDAATHEIWGTLLRGGELLLAPDAPLDPARWRSLLTGEEAAGPTARRAAGKAAVAGAGSAWFTAGLFALLAQDAPETFTALREVWTGGDVVAPGAVAAAHAAAPGLRVVNGYGPTETTTFATAHPLDPEAPHAGPLPIGAPLDGTTLRVLDTALRPSLPGVPGELYIGGAGLARGYHGRPAPTAARFVADPHGRPGERLYRTGDLVRVRPDGALDFLGRTDDQIKLRGHRVEPGETEAALLAEAGVAGAAVVLRTDLPGGPALVAYAVPAPDTALDTDALRARLAARLPDYQLPAHLVAVAVLPLTENGKLDRAALPAPRTAEPAGPGHLPPHDQRTELLCRIFADALGLPGFGPHEDFFERGGHSLSAMSLVGRARTLLDTELSVGDLFTARTPAATAALLRGARGSARSPEPAHLPRPAEPPLSAAQQRLWFLHRLEEEPTAAYNVPIALRLTGTLDERALEQALADLTARHEVLRTVFPEREGRAVQRVLAPDDAPAPLTVRTTTPDALDAALAGAATLPFALERETPLRAALFRVAPEGGAGPRHDVLLLVLHHIAGDEWSVRPLLDDLATALAARSDGSAPRWAALPLQYADHTLRQRTLLGDEADEESEISRQVRYWRDQLAGLPAELPLPVDRPRRPDTGHDGGIVEFALSAEVSAGLRRLASRTGATPFMVAHAALAVLLHRIGGTDDIPVGTLVAGRDDAAVHDLVGFFVNTLVLRTDVGGDPTPAQLVARARAATLDALDHADVPFERLVDLLDVERSLERHPLFQVMLNYQTRTAEGPELGGLGSTPVAVHTHTAKFDLTVTLVQEPGADGVLNGGITYRTGLFDEATVRGIADWYERVLAAFAERPERPVGGIRLLTEDQRHRLLDSWNSAEEPVRVLSVAREFAERAALEPDAPAVIDGDRTVPYGELLRDARSLAAPLRAHGVRRGEPVAVLLPRSAGLVTAAHAVLQAGGAYLPLDPDHPAARLSAMLDANPPAVLLTDRAHRDLLPDGFDRPVLLLDDPRPPAPAGPAPAAPHPAQPAYILHTSGSTGRPKAVVVPHGALANRLAWTQRRFPLGPGDRMLAKAAPGFDVSVWELTGPLLAGAAVVVAGPDGHRDPACLVRLIREHGVHAVHFVPSMLALFAAEPDAAHCTSLRWIFSGGEALTDTLVRRCAEVFAAPVVNQYGPTEAAVDVTARPAVPGEGPLVPLGAPGAGTRAYVLDAALRPVPPGVSGELYLGGAQLALGYSGRSAGTAERFVADPFGAPGERLYRTGDLARWNGRGELEYLRRADDQVKLRGVRIEPAEVRTALLGHPDVRDALVLVRDDLPSGAARLVGYVTPGDPAAPPLPADLLAHGAKLLPAALVPSDVVVLDRFPLTVSGKVDRSALPAPAVADPAAGERPKDPAEELLAELIADLLKLPAVGRESSFFALGGDSITSIVLVSAARRRGLVISPRDVFEQRTVSALARVARREEAAALVHDPGAGAVPLTPVMHALRRRGGDHRTYHQSLLVTTPPGLTAELLRRALGRLVAHHPVLAARLDGAEDGTWTLRVPEDPALADDALTTVGSASLADAITAASRTAVGELDPYSGRMLRATLFDPGDGGPGRLLLVAHHLVVDAVSWRILLPDLAQLCAGPGASLPPVETSFRTWSRALTATAADRRAELPYWSEVLGGAGPAPYGREPDPATDTPDTVHRLITTVPADLAEPALTEVTAAFHCTEQDVLLTAFVLAHSRWRNEESTLVLLEGHGRDAALPEVAAPARTVGWFTSQYPFRGRLTEAGPDTTIADPNAAGRLLKQIKEQLRAVPDHGIGYGQLRHLDAASGAALADRTEPLTGFNYLGRYDVGEADAAAPEPWTPSPESAAVWRPAPALGVHTAVDLDLTALRRPSGTELSVSWHHASRLVSDEEITVLDRWWRTALETLVAAARTQAAGHTPSDLGLLTLSQDEIDEFEDEWRTT</sequence>
<keyword evidence="6" id="KW-0045">Antibiotic biosynthesis</keyword>
<dbReference type="Gene3D" id="3.30.559.30">
    <property type="entry name" value="Nonribosomal peptide synthetase, condensation domain"/>
    <property type="match status" value="6"/>
</dbReference>
<comment type="cofactor">
    <cofactor evidence="1">
        <name>pantetheine 4'-phosphate</name>
        <dbReference type="ChEBI" id="CHEBI:47942"/>
    </cofactor>
</comment>
<evidence type="ECO:0000256" key="4">
    <source>
        <dbReference type="ARBA" id="ARBA00022553"/>
    </source>
</evidence>
<evidence type="ECO:0000256" key="2">
    <source>
        <dbReference type="ARBA" id="ARBA00006432"/>
    </source>
</evidence>
<protein>
    <submittedName>
        <fullName evidence="9">NRPS</fullName>
    </submittedName>
</protein>
<dbReference type="CDD" id="cd19540">
    <property type="entry name" value="LCL_NRPS-like"/>
    <property type="match status" value="2"/>
</dbReference>
<dbReference type="Pfam" id="PF00501">
    <property type="entry name" value="AMP-binding"/>
    <property type="match status" value="4"/>
</dbReference>
<dbReference type="GO" id="GO:0005829">
    <property type="term" value="C:cytosol"/>
    <property type="evidence" value="ECO:0007669"/>
    <property type="project" value="TreeGrafter"/>
</dbReference>
<dbReference type="EMBL" id="AP009493">
    <property type="protein sequence ID" value="BAG17278.1"/>
    <property type="molecule type" value="Genomic_DNA"/>
</dbReference>
<dbReference type="HOGENOM" id="CLU_000022_0_0_11"/>
<dbReference type="RefSeq" id="WP_012377803.1">
    <property type="nucleotide sequence ID" value="NC_010572.1"/>
</dbReference>
<dbReference type="FunFam" id="2.30.38.10:FF:000001">
    <property type="entry name" value="Non-ribosomal peptide synthetase PvdI"/>
    <property type="match status" value="2"/>
</dbReference>
<feature type="domain" description="Carrier" evidence="8">
    <location>
        <begin position="1001"/>
        <end position="1076"/>
    </location>
</feature>
<feature type="domain" description="Carrier" evidence="8">
    <location>
        <begin position="3567"/>
        <end position="3642"/>
    </location>
</feature>
<dbReference type="NCBIfam" id="TIGR01733">
    <property type="entry name" value="AA-adenyl-dom"/>
    <property type="match status" value="4"/>
</dbReference>
<keyword evidence="4" id="KW-0597">Phosphoprotein</keyword>
<dbReference type="SUPFAM" id="SSF52777">
    <property type="entry name" value="CoA-dependent acyltransferases"/>
    <property type="match status" value="12"/>
</dbReference>
<dbReference type="FunFam" id="1.10.1200.10:FF:000016">
    <property type="entry name" value="Non-ribosomal peptide synthase"/>
    <property type="match status" value="1"/>
</dbReference>
<feature type="domain" description="Carrier" evidence="8">
    <location>
        <begin position="4631"/>
        <end position="4705"/>
    </location>
</feature>
<dbReference type="FunFam" id="3.30.300.30:FF:000010">
    <property type="entry name" value="Enterobactin synthetase component F"/>
    <property type="match status" value="1"/>
</dbReference>
<dbReference type="Gene3D" id="3.40.50.980">
    <property type="match status" value="4"/>
</dbReference>
<dbReference type="PANTHER" id="PTHR45527">
    <property type="entry name" value="NONRIBOSOMAL PEPTIDE SYNTHETASE"/>
    <property type="match status" value="1"/>
</dbReference>
<dbReference type="GO" id="GO:0003824">
    <property type="term" value="F:catalytic activity"/>
    <property type="evidence" value="ECO:0007669"/>
    <property type="project" value="InterPro"/>
</dbReference>
<accession>B1VQH7</accession>
<reference evidence="10" key="1">
    <citation type="journal article" date="2008" name="J. Bacteriol.">
        <title>Genome sequence of the streptomycin-producing microorganism Streptomyces griseus IFO 13350.</title>
        <authorList>
            <person name="Ohnishi Y."/>
            <person name="Ishikawa J."/>
            <person name="Hara H."/>
            <person name="Suzuki H."/>
            <person name="Ikenoya M."/>
            <person name="Ikeda H."/>
            <person name="Yamashita A."/>
            <person name="Hattori M."/>
            <person name="Horinouchi S."/>
        </authorList>
    </citation>
    <scope>NUCLEOTIDE SEQUENCE [LARGE SCALE GENOMIC DNA]</scope>
    <source>
        <strain evidence="10">JCM 4626 / NBRC 13350</strain>
    </source>
</reference>
<dbReference type="NCBIfam" id="TIGR01720">
    <property type="entry name" value="NRPS-para261"/>
    <property type="match status" value="1"/>
</dbReference>
<proteinExistence type="inferred from homology"/>
<dbReference type="GO" id="GO:0043041">
    <property type="term" value="P:amino acid activation for nonribosomal peptide biosynthetic process"/>
    <property type="evidence" value="ECO:0007669"/>
    <property type="project" value="TreeGrafter"/>
</dbReference>
<dbReference type="InterPro" id="IPR009081">
    <property type="entry name" value="PP-bd_ACP"/>
</dbReference>
<dbReference type="Gene3D" id="3.40.50.12780">
    <property type="entry name" value="N-terminal domain of ligase-like"/>
    <property type="match status" value="2"/>
</dbReference>
<dbReference type="Gene3D" id="3.30.559.10">
    <property type="entry name" value="Chloramphenicol acetyltransferase-like domain"/>
    <property type="match status" value="6"/>
</dbReference>
<dbReference type="CDD" id="cd19543">
    <property type="entry name" value="DCL_NRPS"/>
    <property type="match status" value="2"/>
</dbReference>
<evidence type="ECO:0000256" key="6">
    <source>
        <dbReference type="ARBA" id="ARBA00023194"/>
    </source>
</evidence>
<dbReference type="GO" id="GO:0044550">
    <property type="term" value="P:secondary metabolite biosynthetic process"/>
    <property type="evidence" value="ECO:0007669"/>
    <property type="project" value="UniProtKB-ARBA"/>
</dbReference>
<dbReference type="InterPro" id="IPR025110">
    <property type="entry name" value="AMP-bd_C"/>
</dbReference>
<dbReference type="InterPro" id="IPR042099">
    <property type="entry name" value="ANL_N_sf"/>
</dbReference>
<dbReference type="FunFam" id="3.40.50.12780:FF:000012">
    <property type="entry name" value="Non-ribosomal peptide synthetase"/>
    <property type="match status" value="3"/>
</dbReference>
<comment type="similarity">
    <text evidence="2">Belongs to the ATP-dependent AMP-binding enzyme family.</text>
</comment>
<dbReference type="GO" id="GO:0017000">
    <property type="term" value="P:antibiotic biosynthetic process"/>
    <property type="evidence" value="ECO:0007669"/>
    <property type="project" value="UniProtKB-KW"/>
</dbReference>
<dbReference type="PROSITE" id="PS50075">
    <property type="entry name" value="CARRIER"/>
    <property type="match status" value="4"/>
</dbReference>
<dbReference type="InterPro" id="IPR010060">
    <property type="entry name" value="NRPS_synth"/>
</dbReference>
<evidence type="ECO:0000256" key="3">
    <source>
        <dbReference type="ARBA" id="ARBA00022450"/>
    </source>
</evidence>
<dbReference type="Proteomes" id="UP000001685">
    <property type="component" value="Chromosome"/>
</dbReference>
<evidence type="ECO:0000256" key="5">
    <source>
        <dbReference type="ARBA" id="ARBA00022737"/>
    </source>
</evidence>
<dbReference type="PATRIC" id="fig|455632.4.peg.426"/>
<evidence type="ECO:0000313" key="10">
    <source>
        <dbReference type="Proteomes" id="UP000001685"/>
    </source>
</evidence>
<dbReference type="Pfam" id="PF13193">
    <property type="entry name" value="AMP-binding_C"/>
    <property type="match status" value="4"/>
</dbReference>
<dbReference type="eggNOG" id="COG1020">
    <property type="taxonomic scope" value="Bacteria"/>
</dbReference>
<dbReference type="InterPro" id="IPR045851">
    <property type="entry name" value="AMP-bd_C_sf"/>
</dbReference>
<dbReference type="PROSITE" id="PS00012">
    <property type="entry name" value="PHOSPHOPANTETHEINE"/>
    <property type="match status" value="2"/>
</dbReference>
<dbReference type="PANTHER" id="PTHR45527:SF1">
    <property type="entry name" value="FATTY ACID SYNTHASE"/>
    <property type="match status" value="1"/>
</dbReference>
<dbReference type="CDD" id="cd17643">
    <property type="entry name" value="A_NRPS_Cytc1-like"/>
    <property type="match status" value="1"/>
</dbReference>